<evidence type="ECO:0000256" key="3">
    <source>
        <dbReference type="ARBA" id="ARBA00022475"/>
    </source>
</evidence>
<evidence type="ECO:0000256" key="7">
    <source>
        <dbReference type="SAM" id="Phobius"/>
    </source>
</evidence>
<dbReference type="AlphaFoldDB" id="A0A6B3RZ78"/>
<dbReference type="SUPFAM" id="SSF52540">
    <property type="entry name" value="P-loop containing nucleoside triphosphate hydrolases"/>
    <property type="match status" value="1"/>
</dbReference>
<evidence type="ECO:0000256" key="5">
    <source>
        <dbReference type="ARBA" id="ARBA00022989"/>
    </source>
</evidence>
<comment type="caution">
    <text evidence="8">The sequence shown here is derived from an EMBL/GenBank/DDBJ whole genome shotgun (WGS) entry which is preliminary data.</text>
</comment>
<protein>
    <submittedName>
        <fullName evidence="8">Type IV secretory system conjugative DNA transfer family protein</fullName>
    </submittedName>
</protein>
<dbReference type="PANTHER" id="PTHR37937">
    <property type="entry name" value="CONJUGATIVE TRANSFER: DNA TRANSPORT"/>
    <property type="match status" value="1"/>
</dbReference>
<dbReference type="Gene3D" id="3.40.50.300">
    <property type="entry name" value="P-loop containing nucleotide triphosphate hydrolases"/>
    <property type="match status" value="1"/>
</dbReference>
<dbReference type="InterPro" id="IPR003688">
    <property type="entry name" value="TraG/VirD4"/>
</dbReference>
<dbReference type="Proteomes" id="UP000481421">
    <property type="component" value="Unassembled WGS sequence"/>
</dbReference>
<name>A0A6B3RZ78_9RHOB</name>
<dbReference type="InterPro" id="IPR051539">
    <property type="entry name" value="T4SS-coupling_protein"/>
</dbReference>
<dbReference type="EMBL" id="JAAIKE010000011">
    <property type="protein sequence ID" value="NEX48432.1"/>
    <property type="molecule type" value="Genomic_DNA"/>
</dbReference>
<sequence>MLSNLDTAWRYPLALLLGLLTGLYIGGMLATIYVITAFRESLDTLSPIGPWFLRYAWADLAARPSVLQGALIITGAVTVALTLVGLAGVHRGRLNQYDDAHFQSRRELKRNHMVGTLDQNGFIFGKLGFPKSDAPFVMAPPDRFPHAMMIAPTGRGKGVGFVIPNLLHFSGSAIILDVKGENFAKTSIHRKHGLKNGIWYFSPFDEDRGSHRFNPLARIAALPSAERQYTALNSMADLFLIPEGESAQSFFNAGKRLFIASCLYAIEQRRPTLGFAGEIMAGGGDKKKSYTAIAETTNIPIVSRTFLEMADVPEKTLGAYVSVIQGSGLELWNDPAVDRVTSASDFDFSTFRRDPQSLYIVVQPEHLKTLAPLVRLLFADAIASLQRREPGPDEHHAVTFLMDEFDQLGRQPLVLSSIKTIRSFGGRFFIISQTIPGLDDIYGETGRRSLQGGAGVQIYMTPQDDRTAEVLSNALGRSTITAVTESQSRVRALEDSANVSRRSEERPLISANEVLRFPLDEVLVLPEGQYPIRARHIRYYEDRHFGPIDRARKGKALPTTRGSGADSRQVAVGKLSGLAASAERADAEVFGEAERVFPDMGEGALGLRLEGELDRRDEGLGHRLLLRLAQGFQETDLGDVRRKERDPAHGHRDFRTGPIDLGRIGRIAAALRPEKSQTFLRAPCGAALDALEPGLNAREEIAFAI</sequence>
<dbReference type="CDD" id="cd01127">
    <property type="entry name" value="TrwB_TraG_TraD_VirD4"/>
    <property type="match status" value="2"/>
</dbReference>
<keyword evidence="3" id="KW-1003">Cell membrane</keyword>
<dbReference type="PANTHER" id="PTHR37937:SF1">
    <property type="entry name" value="CONJUGATIVE TRANSFER: DNA TRANSPORT"/>
    <property type="match status" value="1"/>
</dbReference>
<dbReference type="InterPro" id="IPR027417">
    <property type="entry name" value="P-loop_NTPase"/>
</dbReference>
<evidence type="ECO:0000256" key="4">
    <source>
        <dbReference type="ARBA" id="ARBA00022692"/>
    </source>
</evidence>
<dbReference type="Pfam" id="PF02534">
    <property type="entry name" value="T4SS-DNA_transf"/>
    <property type="match status" value="1"/>
</dbReference>
<accession>A0A6B3RZ78</accession>
<keyword evidence="4 7" id="KW-0812">Transmembrane</keyword>
<keyword evidence="9" id="KW-1185">Reference proteome</keyword>
<evidence type="ECO:0000313" key="9">
    <source>
        <dbReference type="Proteomes" id="UP000481421"/>
    </source>
</evidence>
<feature type="transmembrane region" description="Helical" evidence="7">
    <location>
        <begin position="12"/>
        <end position="35"/>
    </location>
</feature>
<reference evidence="8 9" key="1">
    <citation type="submission" date="2020-02" db="EMBL/GenBank/DDBJ databases">
        <title>Rhodobacter algicola sp. nov., isolated from microalga culture.</title>
        <authorList>
            <person name="Park C.-Y."/>
        </authorList>
    </citation>
    <scope>NUCLEOTIDE SEQUENCE [LARGE SCALE GENOMIC DNA]</scope>
    <source>
        <strain evidence="8 9">ETT8</strain>
    </source>
</reference>
<proteinExistence type="inferred from homology"/>
<evidence type="ECO:0000256" key="1">
    <source>
        <dbReference type="ARBA" id="ARBA00004651"/>
    </source>
</evidence>
<dbReference type="GO" id="GO:0005886">
    <property type="term" value="C:plasma membrane"/>
    <property type="evidence" value="ECO:0007669"/>
    <property type="project" value="UniProtKB-SubCell"/>
</dbReference>
<evidence type="ECO:0000313" key="8">
    <source>
        <dbReference type="EMBL" id="NEX48432.1"/>
    </source>
</evidence>
<organism evidence="8 9">
    <name type="scientific">Pseudotabrizicola algicola</name>
    <dbReference type="NCBI Taxonomy" id="2709381"/>
    <lineage>
        <taxon>Bacteria</taxon>
        <taxon>Pseudomonadati</taxon>
        <taxon>Pseudomonadota</taxon>
        <taxon>Alphaproteobacteria</taxon>
        <taxon>Rhodobacterales</taxon>
        <taxon>Paracoccaceae</taxon>
        <taxon>Pseudotabrizicola</taxon>
    </lineage>
</organism>
<keyword evidence="5 7" id="KW-1133">Transmembrane helix</keyword>
<keyword evidence="6 7" id="KW-0472">Membrane</keyword>
<evidence type="ECO:0000256" key="2">
    <source>
        <dbReference type="ARBA" id="ARBA00008806"/>
    </source>
</evidence>
<comment type="similarity">
    <text evidence="2">Belongs to the VirD4/TraG family.</text>
</comment>
<feature type="transmembrane region" description="Helical" evidence="7">
    <location>
        <begin position="66"/>
        <end position="89"/>
    </location>
</feature>
<evidence type="ECO:0000256" key="6">
    <source>
        <dbReference type="ARBA" id="ARBA00023136"/>
    </source>
</evidence>
<comment type="subcellular location">
    <subcellularLocation>
        <location evidence="1">Cell membrane</location>
        <topology evidence="1">Multi-pass membrane protein</topology>
    </subcellularLocation>
</comment>
<gene>
    <name evidence="8" type="ORF">G3572_19675</name>
</gene>